<feature type="non-terminal residue" evidence="1">
    <location>
        <position position="451"/>
    </location>
</feature>
<feature type="non-terminal residue" evidence="1">
    <location>
        <position position="1"/>
    </location>
</feature>
<gene>
    <name evidence="1" type="ORF">LCGC14_2645530</name>
</gene>
<accession>A0A0F9AIM3</accession>
<proteinExistence type="predicted"/>
<dbReference type="AlphaFoldDB" id="A0A0F9AIM3"/>
<protein>
    <submittedName>
        <fullName evidence="1">Uncharacterized protein</fullName>
    </submittedName>
</protein>
<reference evidence="1" key="1">
    <citation type="journal article" date="2015" name="Nature">
        <title>Complex archaea that bridge the gap between prokaryotes and eukaryotes.</title>
        <authorList>
            <person name="Spang A."/>
            <person name="Saw J.H."/>
            <person name="Jorgensen S.L."/>
            <person name="Zaremba-Niedzwiedzka K."/>
            <person name="Martijn J."/>
            <person name="Lind A.E."/>
            <person name="van Eijk R."/>
            <person name="Schleper C."/>
            <person name="Guy L."/>
            <person name="Ettema T.J."/>
        </authorList>
    </citation>
    <scope>NUCLEOTIDE SEQUENCE</scope>
</reference>
<sequence>VVNQNCEKVWMFHYSEDGNIVGIECYELNFLIEFNIELPFNLGLPTGHYSYETPNQIMLRRDMYYFQKGNELENVRTLQPFYYPERETFNDFGMVRKDHEDKGFKRKMKTVLFKKFPVSGTFRKGIEIQKLLNAPIMLELIYSIQNAFRELINEFLIYYSIFFPANNIKDLTQHEIRPISIYEFSKCLFNCRAIIDNTHYEITPIIQDYTNLKGYPDISYLNEKGKLDEFEKILQNHNNISVLEYQQMFILARSLYRTNRSFMGVTVITMAMTAYEALIYSLEMNHPHFQKLKQARKRIFKKHPNLKKPGNPKSFGFLEFYTIYARSSIFWLIKRDYRNNFDNSKEIREDLKNLNIMRWIRNDIVHSAEFKKTVQKEYNAEIGFKDIYLISYKDKRTNTSYSIDFRTLWNSYLHIYDILNKMMLKIKYNNINWEIENTPKHENLGFNTKQG</sequence>
<comment type="caution">
    <text evidence="1">The sequence shown here is derived from an EMBL/GenBank/DDBJ whole genome shotgun (WGS) entry which is preliminary data.</text>
</comment>
<evidence type="ECO:0000313" key="1">
    <source>
        <dbReference type="EMBL" id="KKK98160.1"/>
    </source>
</evidence>
<name>A0A0F9AIM3_9ZZZZ</name>
<organism evidence="1">
    <name type="scientific">marine sediment metagenome</name>
    <dbReference type="NCBI Taxonomy" id="412755"/>
    <lineage>
        <taxon>unclassified sequences</taxon>
        <taxon>metagenomes</taxon>
        <taxon>ecological metagenomes</taxon>
    </lineage>
</organism>
<dbReference type="EMBL" id="LAZR01045738">
    <property type="protein sequence ID" value="KKK98160.1"/>
    <property type="molecule type" value="Genomic_DNA"/>
</dbReference>